<keyword evidence="3" id="KW-1185">Reference proteome</keyword>
<sequence length="90" mass="10140">RWQRRWFVLYDDGELTYSVDEHEKTAVRGMASPLSWKNKDDAFGRDSEITESSTVSGDMWAPPLPSCSTCSLAIGLSKEISRRLGRCALN</sequence>
<evidence type="ECO:0000259" key="1">
    <source>
        <dbReference type="PROSITE" id="PS50003"/>
    </source>
</evidence>
<dbReference type="AlphaFoldDB" id="A0ABD2AJY7"/>
<name>A0ABD2AJY7_VESSQ</name>
<feature type="non-terminal residue" evidence="2">
    <location>
        <position position="1"/>
    </location>
</feature>
<feature type="domain" description="PH" evidence="1">
    <location>
        <begin position="1"/>
        <end position="90"/>
    </location>
</feature>
<dbReference type="PROSITE" id="PS50003">
    <property type="entry name" value="PH_DOMAIN"/>
    <property type="match status" value="1"/>
</dbReference>
<evidence type="ECO:0000313" key="2">
    <source>
        <dbReference type="EMBL" id="KAL2720934.1"/>
    </source>
</evidence>
<gene>
    <name evidence="2" type="ORF">V1478_009980</name>
</gene>
<dbReference type="SUPFAM" id="SSF50729">
    <property type="entry name" value="PH domain-like"/>
    <property type="match status" value="1"/>
</dbReference>
<dbReference type="InterPro" id="IPR001849">
    <property type="entry name" value="PH_domain"/>
</dbReference>
<evidence type="ECO:0000313" key="3">
    <source>
        <dbReference type="Proteomes" id="UP001607302"/>
    </source>
</evidence>
<accession>A0ABD2AJY7</accession>
<reference evidence="2 3" key="1">
    <citation type="journal article" date="2024" name="Ann. Entomol. Soc. Am.">
        <title>Genomic analyses of the southern and eastern yellowjacket wasps (Hymenoptera: Vespidae) reveal evolutionary signatures of social life.</title>
        <authorList>
            <person name="Catto M.A."/>
            <person name="Caine P.B."/>
            <person name="Orr S.E."/>
            <person name="Hunt B.G."/>
            <person name="Goodisman M.A.D."/>
        </authorList>
    </citation>
    <scope>NUCLEOTIDE SEQUENCE [LARGE SCALE GENOMIC DNA]</scope>
    <source>
        <strain evidence="2">233</strain>
        <tissue evidence="2">Head and thorax</tissue>
    </source>
</reference>
<proteinExistence type="predicted"/>
<organism evidence="2 3">
    <name type="scientific">Vespula squamosa</name>
    <name type="common">Southern yellow jacket</name>
    <name type="synonym">Wasp</name>
    <dbReference type="NCBI Taxonomy" id="30214"/>
    <lineage>
        <taxon>Eukaryota</taxon>
        <taxon>Metazoa</taxon>
        <taxon>Ecdysozoa</taxon>
        <taxon>Arthropoda</taxon>
        <taxon>Hexapoda</taxon>
        <taxon>Insecta</taxon>
        <taxon>Pterygota</taxon>
        <taxon>Neoptera</taxon>
        <taxon>Endopterygota</taxon>
        <taxon>Hymenoptera</taxon>
        <taxon>Apocrita</taxon>
        <taxon>Aculeata</taxon>
        <taxon>Vespoidea</taxon>
        <taxon>Vespidae</taxon>
        <taxon>Vespinae</taxon>
        <taxon>Vespula</taxon>
    </lineage>
</organism>
<comment type="caution">
    <text evidence="2">The sequence shown here is derived from an EMBL/GenBank/DDBJ whole genome shotgun (WGS) entry which is preliminary data.</text>
</comment>
<dbReference type="EMBL" id="JAUDFV010000144">
    <property type="protein sequence ID" value="KAL2720934.1"/>
    <property type="molecule type" value="Genomic_DNA"/>
</dbReference>
<dbReference type="Proteomes" id="UP001607302">
    <property type="component" value="Unassembled WGS sequence"/>
</dbReference>
<protein>
    <submittedName>
        <fullName evidence="2">Protein outspread</fullName>
    </submittedName>
</protein>
<dbReference type="InterPro" id="IPR011993">
    <property type="entry name" value="PH-like_dom_sf"/>
</dbReference>
<dbReference type="Gene3D" id="2.30.29.30">
    <property type="entry name" value="Pleckstrin-homology domain (PH domain)/Phosphotyrosine-binding domain (PTB)"/>
    <property type="match status" value="1"/>
</dbReference>